<evidence type="ECO:0000313" key="5">
    <source>
        <dbReference type="Proteomes" id="UP000030645"/>
    </source>
</evidence>
<dbReference type="PANTHER" id="PTHR45966">
    <property type="entry name" value="GDSL-LIKE LIPASE/ACYLHYDROLASE"/>
    <property type="match status" value="1"/>
</dbReference>
<name>W9SDQ6_9ROSA</name>
<dbReference type="AlphaFoldDB" id="W9SDQ6"/>
<evidence type="ECO:0000256" key="2">
    <source>
        <dbReference type="ARBA" id="ARBA00022729"/>
    </source>
</evidence>
<keyword evidence="2 3" id="KW-0732">Signal</keyword>
<dbReference type="Pfam" id="PF00657">
    <property type="entry name" value="Lipase_GDSL"/>
    <property type="match status" value="2"/>
</dbReference>
<keyword evidence="5" id="KW-1185">Reference proteome</keyword>
<comment type="similarity">
    <text evidence="1">Belongs to the 'GDSL' lipolytic enzyme family.</text>
</comment>
<evidence type="ECO:0000256" key="1">
    <source>
        <dbReference type="ARBA" id="ARBA00008668"/>
    </source>
</evidence>
<dbReference type="InterPro" id="IPR036514">
    <property type="entry name" value="SGNH_hydro_sf"/>
</dbReference>
<proteinExistence type="inferred from homology"/>
<reference evidence="5" key="1">
    <citation type="submission" date="2013-01" db="EMBL/GenBank/DDBJ databases">
        <title>Draft Genome Sequence of a Mulberry Tree, Morus notabilis C.K. Schneid.</title>
        <authorList>
            <person name="He N."/>
            <person name="Zhao S."/>
        </authorList>
    </citation>
    <scope>NUCLEOTIDE SEQUENCE</scope>
</reference>
<dbReference type="EMBL" id="KE345328">
    <property type="protein sequence ID" value="EXC01346.1"/>
    <property type="molecule type" value="Genomic_DNA"/>
</dbReference>
<dbReference type="FunFam" id="3.40.50.1110:FF:000003">
    <property type="entry name" value="GDSL esterase/lipase APG"/>
    <property type="match status" value="2"/>
</dbReference>
<accession>W9SDQ6</accession>
<feature type="signal peptide" evidence="3">
    <location>
        <begin position="1"/>
        <end position="19"/>
    </location>
</feature>
<dbReference type="Proteomes" id="UP000030645">
    <property type="component" value="Unassembled WGS sequence"/>
</dbReference>
<dbReference type="PANTHER" id="PTHR45966:SF34">
    <property type="entry name" value="GDSL-LIKE LIPASE_ACYLHYDROLASE"/>
    <property type="match status" value="1"/>
</dbReference>
<dbReference type="InterPro" id="IPR001087">
    <property type="entry name" value="GDSL"/>
</dbReference>
<dbReference type="InterPro" id="IPR044552">
    <property type="entry name" value="GLIP1-5/GLL25"/>
</dbReference>
<evidence type="ECO:0000313" key="4">
    <source>
        <dbReference type="EMBL" id="EXC01346.1"/>
    </source>
</evidence>
<dbReference type="eggNOG" id="ENOG502RBN6">
    <property type="taxonomic scope" value="Eukaryota"/>
</dbReference>
<sequence>MYPQAVYMIILTTVIFCAAHFKPLEKHVALFVFVDSLYDPVNNNYINTITEYQPGVHNNECGVNFASAGALVQSHQGFVVDLDTQLSYFKKVEKQIRSKLGVREAKELISSAVYLFNVGGNDYLSPFTFNSSLYDKCSKKEYVGMLMGDQEIYKIGGRKFGFGSLLPLGCLPGTKILEQGNKGSCFEEVTSLMKLHNRELPKALQAIQSQLKGFIYSKHDLYASFSRRSENPSKYGFKEADLGCCGSGLYRGVYSCGGKRGVKEFELCDDVNDYFFFDSYHPTEKAYKQFAKLMWSAEYAKLPYIPPYLQPGNHEYTYGVNFASAGAGALLETRQGLVIDLKTQLGYFKNVSRLLSQKLGDKKAKVLLSRAVYSFSVGNNDYSFLFEKNSTVLPSYSAQQLVGLVIGNITKVIQEIYEIGGRKFGFQSLEPLGCEPYARVFEGTKPGACFDKITPFLKLHNKELSMLLKKLQSKLDGFKYSLVELHSLLQEMIDQPSNFGFKEGKVACCGSGPYRGISNCGGRRRVKEYELCDNVSDYVFFDSGHPTEKANQQIAELTWSGKPSATGPYNFKALFDLK</sequence>
<dbReference type="Gene3D" id="3.40.50.1110">
    <property type="entry name" value="SGNH hydrolase"/>
    <property type="match status" value="2"/>
</dbReference>
<evidence type="ECO:0000256" key="3">
    <source>
        <dbReference type="SAM" id="SignalP"/>
    </source>
</evidence>
<gene>
    <name evidence="4" type="ORF">L484_005046</name>
</gene>
<feature type="chain" id="PRO_5004933126" evidence="3">
    <location>
        <begin position="20"/>
        <end position="578"/>
    </location>
</feature>
<dbReference type="GO" id="GO:0016298">
    <property type="term" value="F:lipase activity"/>
    <property type="evidence" value="ECO:0007669"/>
    <property type="project" value="TreeGrafter"/>
</dbReference>
<protein>
    <submittedName>
        <fullName evidence="4">GDSL esterase/lipase 1</fullName>
    </submittedName>
</protein>
<organism evidence="4 5">
    <name type="scientific">Morus notabilis</name>
    <dbReference type="NCBI Taxonomy" id="981085"/>
    <lineage>
        <taxon>Eukaryota</taxon>
        <taxon>Viridiplantae</taxon>
        <taxon>Streptophyta</taxon>
        <taxon>Embryophyta</taxon>
        <taxon>Tracheophyta</taxon>
        <taxon>Spermatophyta</taxon>
        <taxon>Magnoliopsida</taxon>
        <taxon>eudicotyledons</taxon>
        <taxon>Gunneridae</taxon>
        <taxon>Pentapetalae</taxon>
        <taxon>rosids</taxon>
        <taxon>fabids</taxon>
        <taxon>Rosales</taxon>
        <taxon>Moraceae</taxon>
        <taxon>Moreae</taxon>
        <taxon>Morus</taxon>
    </lineage>
</organism>
<dbReference type="STRING" id="981085.W9SDQ6"/>